<evidence type="ECO:0000313" key="2">
    <source>
        <dbReference type="Proteomes" id="UP000475117"/>
    </source>
</evidence>
<gene>
    <name evidence="1" type="ORF">G3M56_010075</name>
</gene>
<organism evidence="1 2">
    <name type="scientific">Sulfuriroseicoccus oceanibius</name>
    <dbReference type="NCBI Taxonomy" id="2707525"/>
    <lineage>
        <taxon>Bacteria</taxon>
        <taxon>Pseudomonadati</taxon>
        <taxon>Verrucomicrobiota</taxon>
        <taxon>Verrucomicrobiia</taxon>
        <taxon>Verrucomicrobiales</taxon>
        <taxon>Verrucomicrobiaceae</taxon>
        <taxon>Sulfuriroseicoccus</taxon>
    </lineage>
</organism>
<accession>A0A6B3L5H7</accession>
<sequence>MSKHKPGKKARRKAREAERLQAMAMSYTTAAGSIDALLDAIAQPQPHHDR</sequence>
<dbReference type="Proteomes" id="UP000475117">
    <property type="component" value="Chromosome"/>
</dbReference>
<dbReference type="AlphaFoldDB" id="A0A6B3L5H7"/>
<dbReference type="KEGG" id="soa:G3M56_010075"/>
<dbReference type="EMBL" id="CP066776">
    <property type="protein sequence ID" value="QQL44240.1"/>
    <property type="molecule type" value="Genomic_DNA"/>
</dbReference>
<name>A0A6B3L5H7_9BACT</name>
<dbReference type="RefSeq" id="WP_164362349.1">
    <property type="nucleotide sequence ID" value="NZ_CP066776.1"/>
</dbReference>
<protein>
    <submittedName>
        <fullName evidence="1">Uncharacterized protein</fullName>
    </submittedName>
</protein>
<evidence type="ECO:0000313" key="1">
    <source>
        <dbReference type="EMBL" id="QQL44240.1"/>
    </source>
</evidence>
<reference evidence="1 2" key="1">
    <citation type="submission" date="2020-12" db="EMBL/GenBank/DDBJ databases">
        <title>Sulforoseuscoccus oceanibium gen. nov., sp. nov., a representative of the phylum Verrucomicrobia with special cytoplasmic membrane, and proposal of Sulforoseuscoccusaceae fam. nov.</title>
        <authorList>
            <person name="Xi F."/>
        </authorList>
    </citation>
    <scope>NUCLEOTIDE SEQUENCE [LARGE SCALE GENOMIC DNA]</scope>
    <source>
        <strain evidence="1 2">T37</strain>
    </source>
</reference>
<keyword evidence="2" id="KW-1185">Reference proteome</keyword>
<proteinExistence type="predicted"/>